<dbReference type="RefSeq" id="WP_241501294.1">
    <property type="nucleotide sequence ID" value="NZ_CAWQWH010000001.1"/>
</dbReference>
<accession>A0A9Q8Q5R4</accession>
<evidence type="ECO:0000313" key="5">
    <source>
        <dbReference type="Proteomes" id="UP000829116"/>
    </source>
</evidence>
<protein>
    <submittedName>
        <fullName evidence="4">VWA domain-containing protein</fullName>
    </submittedName>
</protein>
<evidence type="ECO:0000256" key="1">
    <source>
        <dbReference type="SAM" id="MobiDB-lite"/>
    </source>
</evidence>
<dbReference type="CDD" id="cd00198">
    <property type="entry name" value="vWFA"/>
    <property type="match status" value="1"/>
</dbReference>
<feature type="compositionally biased region" description="Polar residues" evidence="1">
    <location>
        <begin position="201"/>
        <end position="220"/>
    </location>
</feature>
<feature type="domain" description="VWFA" evidence="3">
    <location>
        <begin position="239"/>
        <end position="444"/>
    </location>
</feature>
<dbReference type="InterPro" id="IPR002035">
    <property type="entry name" value="VWF_A"/>
</dbReference>
<dbReference type="Proteomes" id="UP000829116">
    <property type="component" value="Chromosome"/>
</dbReference>
<sequence>MKYGHWFSLALCGLLFSSPLIAAEKKPLLQAGKQTLYQRILTYPGCELTDKAGAKGKEQPAFSRYYVYQRQKQGADEWLQVGPDSFGHISGWMNANCTAEWKMQLTLAFSNPAGRNPMLFFKQKEGIEAILEDDNPAKQYAPLLADVTNHKINPNVLAREPELMIDQKKNFYLLPVLESDSIFTDAGYKVRILNIASVSEESRSTPAGQQTSKTATTAQNEEPKTNQDQDNMMQEFSAAVVFVIDSTISMDPYIDRTKEAIEKVYSQIEKDHLLDKVKFGLVAFRSNITAVPALEYDSKMFVNPNDVKDGKDFLNKVKELRQAKVSSSRFDEDAYAGVMQALDDVDWTKFGARYIVLITDAGALTADDPLSSTKLDAEQLRQEAAYRGVAIYALHLKTPSGKKNHATAQAQYQELTLNPFLHKPLYYPINSGDLNSFGQMVDSLATAITTQIQTAYRGENTAGSALGANADYGKQPPAKNQPNDALLNDAHDLGYAMRLAYLGEKQGTQAPPVFKAWISDRDLVKQNVPTTEVQVLLTKSELSDLSDVMKKIVIAANEGMISPDDMFANLRSIAATMGNDPNQIKQKNATKLGEMGLLGEYIESLPYLSEVLSLDEETWKSWDGIGQEKFIRRLNTKLQYYQRYNEDVDRWISLAPDSDPRDHVYPVPLENLP</sequence>
<dbReference type="Pfam" id="PF00092">
    <property type="entry name" value="VWA"/>
    <property type="match status" value="1"/>
</dbReference>
<gene>
    <name evidence="4" type="ORF">MNY72_01550</name>
</gene>
<dbReference type="GeneID" id="79715902"/>
<dbReference type="PANTHER" id="PTHR47763">
    <property type="entry name" value="ALPHA-PROTEIN KINASE VWKA"/>
    <property type="match status" value="1"/>
</dbReference>
<dbReference type="GO" id="GO:0005737">
    <property type="term" value="C:cytoplasm"/>
    <property type="evidence" value="ECO:0007669"/>
    <property type="project" value="TreeGrafter"/>
</dbReference>
<dbReference type="GO" id="GO:0004674">
    <property type="term" value="F:protein serine/threonine kinase activity"/>
    <property type="evidence" value="ECO:0007669"/>
    <property type="project" value="TreeGrafter"/>
</dbReference>
<dbReference type="AlphaFoldDB" id="A0A9Q8Q5R4"/>
<name>A0A9Q8Q5R4_9GAMM</name>
<evidence type="ECO:0000256" key="2">
    <source>
        <dbReference type="SAM" id="SignalP"/>
    </source>
</evidence>
<dbReference type="SUPFAM" id="SSF53300">
    <property type="entry name" value="vWA-like"/>
    <property type="match status" value="1"/>
</dbReference>
<reference evidence="4" key="1">
    <citation type="submission" date="2022-03" db="EMBL/GenBank/DDBJ databases">
        <title>ESBL-producing Moellerella wisconsensis and Escherichia marmotae isolated from wild game meat.</title>
        <authorList>
            <person name="Biggel M."/>
        </authorList>
    </citation>
    <scope>NUCLEOTIDE SEQUENCE</scope>
    <source>
        <strain evidence="4">W51</strain>
    </source>
</reference>
<keyword evidence="2" id="KW-0732">Signal</keyword>
<feature type="signal peptide" evidence="2">
    <location>
        <begin position="1"/>
        <end position="22"/>
    </location>
</feature>
<feature type="region of interest" description="Disordered" evidence="1">
    <location>
        <begin position="201"/>
        <end position="231"/>
    </location>
</feature>
<dbReference type="PROSITE" id="PS50234">
    <property type="entry name" value="VWFA"/>
    <property type="match status" value="1"/>
</dbReference>
<dbReference type="SMART" id="SM00327">
    <property type="entry name" value="VWA"/>
    <property type="match status" value="1"/>
</dbReference>
<evidence type="ECO:0000313" key="4">
    <source>
        <dbReference type="EMBL" id="UNH32218.1"/>
    </source>
</evidence>
<dbReference type="PANTHER" id="PTHR47763:SF1">
    <property type="entry name" value="DUF659 DOMAIN-CONTAINING PROTEIN"/>
    <property type="match status" value="1"/>
</dbReference>
<feature type="chain" id="PRO_5040350222" evidence="2">
    <location>
        <begin position="23"/>
        <end position="673"/>
    </location>
</feature>
<dbReference type="InterPro" id="IPR052969">
    <property type="entry name" value="Thr-specific_kinase-like"/>
</dbReference>
<evidence type="ECO:0000259" key="3">
    <source>
        <dbReference type="PROSITE" id="PS50234"/>
    </source>
</evidence>
<proteinExistence type="predicted"/>
<dbReference type="Gene3D" id="3.40.50.410">
    <property type="entry name" value="von Willebrand factor, type A domain"/>
    <property type="match status" value="1"/>
</dbReference>
<organism evidence="4 5">
    <name type="scientific">Moellerella wisconsensis</name>
    <dbReference type="NCBI Taxonomy" id="158849"/>
    <lineage>
        <taxon>Bacteria</taxon>
        <taxon>Pseudomonadati</taxon>
        <taxon>Pseudomonadota</taxon>
        <taxon>Gammaproteobacteria</taxon>
        <taxon>Enterobacterales</taxon>
        <taxon>Morganellaceae</taxon>
        <taxon>Moellerella</taxon>
    </lineage>
</organism>
<dbReference type="EMBL" id="CP093245">
    <property type="protein sequence ID" value="UNH32218.1"/>
    <property type="molecule type" value="Genomic_DNA"/>
</dbReference>
<dbReference type="InterPro" id="IPR036465">
    <property type="entry name" value="vWFA_dom_sf"/>
</dbReference>